<dbReference type="PRINTS" id="PR01415">
    <property type="entry name" value="ANKYRIN"/>
</dbReference>
<organism evidence="5 6">
    <name type="scientific">Mycena sanguinolenta</name>
    <dbReference type="NCBI Taxonomy" id="230812"/>
    <lineage>
        <taxon>Eukaryota</taxon>
        <taxon>Fungi</taxon>
        <taxon>Dikarya</taxon>
        <taxon>Basidiomycota</taxon>
        <taxon>Agaricomycotina</taxon>
        <taxon>Agaricomycetes</taxon>
        <taxon>Agaricomycetidae</taxon>
        <taxon>Agaricales</taxon>
        <taxon>Marasmiineae</taxon>
        <taxon>Mycenaceae</taxon>
        <taxon>Mycena</taxon>
    </lineage>
</organism>
<keyword evidence="6" id="KW-1185">Reference proteome</keyword>
<accession>A0A8H6YTF9</accession>
<feature type="repeat" description="ANK" evidence="3">
    <location>
        <begin position="1538"/>
        <end position="1570"/>
    </location>
</feature>
<proteinExistence type="predicted"/>
<name>A0A8H6YTF9_9AGAR</name>
<feature type="repeat" description="ANK" evidence="3">
    <location>
        <begin position="971"/>
        <end position="1003"/>
    </location>
</feature>
<dbReference type="InterPro" id="IPR056884">
    <property type="entry name" value="NPHP3-like_N"/>
</dbReference>
<reference evidence="5" key="1">
    <citation type="submission" date="2020-05" db="EMBL/GenBank/DDBJ databases">
        <title>Mycena genomes resolve the evolution of fungal bioluminescence.</title>
        <authorList>
            <person name="Tsai I.J."/>
        </authorList>
    </citation>
    <scope>NUCLEOTIDE SEQUENCE</scope>
    <source>
        <strain evidence="5">160909Yilan</strain>
    </source>
</reference>
<dbReference type="PANTHER" id="PTHR24198:SF165">
    <property type="entry name" value="ANKYRIN REPEAT-CONTAINING PROTEIN-RELATED"/>
    <property type="match status" value="1"/>
</dbReference>
<dbReference type="Gene3D" id="1.25.40.20">
    <property type="entry name" value="Ankyrin repeat-containing domain"/>
    <property type="match status" value="8"/>
</dbReference>
<feature type="repeat" description="ANK" evidence="3">
    <location>
        <begin position="1342"/>
        <end position="1374"/>
    </location>
</feature>
<feature type="repeat" description="ANK" evidence="3">
    <location>
        <begin position="1504"/>
        <end position="1536"/>
    </location>
</feature>
<gene>
    <name evidence="5" type="ORF">MSAN_01092500</name>
</gene>
<dbReference type="SUPFAM" id="SSF48403">
    <property type="entry name" value="Ankyrin repeat"/>
    <property type="match status" value="3"/>
</dbReference>
<feature type="repeat" description="ANK" evidence="3">
    <location>
        <begin position="1376"/>
        <end position="1408"/>
    </location>
</feature>
<feature type="repeat" description="ANK" evidence="3">
    <location>
        <begin position="772"/>
        <end position="804"/>
    </location>
</feature>
<evidence type="ECO:0000313" key="5">
    <source>
        <dbReference type="EMBL" id="KAF7364324.1"/>
    </source>
</evidence>
<dbReference type="InterPro" id="IPR007111">
    <property type="entry name" value="NACHT_NTPase"/>
</dbReference>
<dbReference type="EMBL" id="JACAZH010000007">
    <property type="protein sequence ID" value="KAF7364324.1"/>
    <property type="molecule type" value="Genomic_DNA"/>
</dbReference>
<feature type="repeat" description="ANK" evidence="3">
    <location>
        <begin position="1030"/>
        <end position="1062"/>
    </location>
</feature>
<dbReference type="InterPro" id="IPR054471">
    <property type="entry name" value="GPIID_WHD"/>
</dbReference>
<protein>
    <submittedName>
        <fullName evidence="5">ANK-REP-REGION domain-containing protein</fullName>
    </submittedName>
</protein>
<dbReference type="PROSITE" id="PS50837">
    <property type="entry name" value="NACHT"/>
    <property type="match status" value="1"/>
</dbReference>
<feature type="repeat" description="ANK" evidence="3">
    <location>
        <begin position="1059"/>
        <end position="1091"/>
    </location>
</feature>
<dbReference type="Pfam" id="PF00023">
    <property type="entry name" value="Ank"/>
    <property type="match status" value="2"/>
</dbReference>
<comment type="caution">
    <text evidence="5">The sequence shown here is derived from an EMBL/GenBank/DDBJ whole genome shotgun (WGS) entry which is preliminary data.</text>
</comment>
<feature type="repeat" description="ANK" evidence="3">
    <location>
        <begin position="1126"/>
        <end position="1153"/>
    </location>
</feature>
<dbReference type="SUPFAM" id="SSF52540">
    <property type="entry name" value="P-loop containing nucleoside triphosphate hydrolases"/>
    <property type="match status" value="1"/>
</dbReference>
<sequence>MADLVGLIASVLQLVDTVAKARDYIQDFRDAPKDQQRLLQELDALKPLIAKLDRLAKQSSMGAGSEMLREWEEPLEQLETIMRRLARKANLNGIQQFSSRLTWAMWGKDDVQQALNAVERYKGLFNTWLALDTWTLGQGMIPAGPRESTDTARNRTDHEHIIESLTRLFIPISSVCFCTLTPWTRTVGVRDFGIINLWLPDISQSLRNVVRNQEQQHNSTKRNEIITWFSPLNFFPRQADLFNARQPGTGGWLLENPAFKKWELGTIRTVWCRGIPGAGKTILSAMVVDHLRKSRDSANTRVAVVFLNHKETEAQSPSNILAAIWRQLVFEQPLSPSVEGLYSKCQEQRTRPSLDDIHSALCSIAAALSRVLIVVDGLDEYPEDPRIVLLYRLSGLGPQVGVMLTSRPHIDIKHVIPNFETIEIQAAENDIREYLEGQIRKSQRLSRHLRSAPDIRQALEASIVKGSDGMFLLAKLHIDSLLTKHTVKAIREALKNMPGDLDGTYAEVVARINDQTTDDKTLAWLILSWMTHAKRPLRPTELKEALAVESGAAELDPENFLDMDSILSVCAGLVVIHEEDDIIGLVHYTVQTYLEQLAAVEFPHASTEITMTCITYLSFEGFLDKLNKDNPLTLSKNYSFLDYAVEYCFVHARGDPEEQIRDEILAFLENCSFWRELWNRTKFPTISAARLWIAATFQLENLCRYLIEEDGPGTVLLEASSKGHTNVVQILLPNTSQSEHGHGLVAAAGRGHDEIIQLFLGHGTRINFCTRDGITALQSAAFHGCKRTIDLLVDNGADIDMIGSRYGTALRAASLRGHYDVVVLLLEHGADIDARGGLTGTALQAAFSAGREAIVRLLFNNGADDPDALMRILLQNALSAMNELAVVGIMDELNKRSELDPIWVSTLIQAASPQEKGILIRSFIHLGLHLLVRQHKNVLTEILQVISEKADNAEMIQLLLAHGADPNAAGAGGSILQRVAAAGHEEIVKILLEHGADVGRLGASAVSCALRAGHTEIARLLLNHGAEMDATHDVLSWASAAGHTEVVKLLIEHGADVNAADGILWRASRAGHNELVKLFIEHGADVNAVQGPDGSAVKSAIQRGHAEVVKSLIEHGADMDAAAGLLDMASAAGHARIVKLLIEHGANANAAGVLRAGLTAGHTQVVKLLLEHGVNVNAGDAFSVAAAAGHEEIVKLLLEYGADVNAGSDTDAGGALQQASEAGHARLVKILVEHGAEVNAGGFYRSALRRALAAGHAEVVILLIDLGADMYAAPVEEALRSASAAGHEKIVEILLEHGVEVNARSNSNTGTALHWALEAGHENIVKILLEHGAKVDAGNNSNAGTALCRASETGHEKIVEILLEHGVDVNAGKNSKAGTALHRASELGHERIVKILLKHGAEIDERRNSYAGTALHRALEAGHEKIVKILLEHGAKVGTALHWASELGHERIVEILIEHGAEVNAGSNSNAGTALHRASEAGHEKIVKILLEHSAEVDAGSNFYAGTALHRASEAGHENIVKILLEHGAKVDAGSNSLADTALHRASQARQAKIVKTLLEHGADINALGRWGYYCLERSKDTQVCRNHRVTYRARCH</sequence>
<feature type="repeat" description="ANK" evidence="3">
    <location>
        <begin position="1470"/>
        <end position="1502"/>
    </location>
</feature>
<dbReference type="Pfam" id="PF24883">
    <property type="entry name" value="NPHP3_N"/>
    <property type="match status" value="1"/>
</dbReference>
<evidence type="ECO:0000256" key="3">
    <source>
        <dbReference type="PROSITE-ProRule" id="PRU00023"/>
    </source>
</evidence>
<dbReference type="InterPro" id="IPR002110">
    <property type="entry name" value="Ankyrin_rpt"/>
</dbReference>
<dbReference type="OrthoDB" id="448455at2759"/>
<feature type="repeat" description="ANK" evidence="3">
    <location>
        <begin position="1177"/>
        <end position="1209"/>
    </location>
</feature>
<keyword evidence="1" id="KW-0677">Repeat</keyword>
<evidence type="ECO:0000256" key="2">
    <source>
        <dbReference type="ARBA" id="ARBA00023043"/>
    </source>
</evidence>
<dbReference type="InterPro" id="IPR036770">
    <property type="entry name" value="Ankyrin_rpt-contain_sf"/>
</dbReference>
<dbReference type="Proteomes" id="UP000623467">
    <property type="component" value="Unassembled WGS sequence"/>
</dbReference>
<dbReference type="SMART" id="SM00248">
    <property type="entry name" value="ANK"/>
    <property type="match status" value="23"/>
</dbReference>
<dbReference type="PANTHER" id="PTHR24198">
    <property type="entry name" value="ANKYRIN REPEAT AND PROTEIN KINASE DOMAIN-CONTAINING PROTEIN"/>
    <property type="match status" value="1"/>
</dbReference>
<dbReference type="PROSITE" id="PS50297">
    <property type="entry name" value="ANK_REP_REGION"/>
    <property type="match status" value="17"/>
</dbReference>
<dbReference type="Gene3D" id="3.40.50.300">
    <property type="entry name" value="P-loop containing nucleotide triphosphate hydrolases"/>
    <property type="match status" value="1"/>
</dbReference>
<feature type="repeat" description="ANK" evidence="3">
    <location>
        <begin position="1436"/>
        <end position="1468"/>
    </location>
</feature>
<feature type="repeat" description="ANK" evidence="3">
    <location>
        <begin position="805"/>
        <end position="837"/>
    </location>
</feature>
<feature type="repeat" description="ANK" evidence="3">
    <location>
        <begin position="1092"/>
        <end position="1124"/>
    </location>
</feature>
<evidence type="ECO:0000313" key="6">
    <source>
        <dbReference type="Proteomes" id="UP000623467"/>
    </source>
</evidence>
<feature type="repeat" description="ANK" evidence="3">
    <location>
        <begin position="1211"/>
        <end position="1243"/>
    </location>
</feature>
<dbReference type="Pfam" id="PF22939">
    <property type="entry name" value="WHD_GPIID"/>
    <property type="match status" value="1"/>
</dbReference>
<dbReference type="GO" id="GO:0005737">
    <property type="term" value="C:cytoplasm"/>
    <property type="evidence" value="ECO:0007669"/>
    <property type="project" value="TreeGrafter"/>
</dbReference>
<feature type="repeat" description="ANK" evidence="3">
    <location>
        <begin position="1410"/>
        <end position="1437"/>
    </location>
</feature>
<feature type="domain" description="NACHT" evidence="4">
    <location>
        <begin position="268"/>
        <end position="408"/>
    </location>
</feature>
<keyword evidence="2 3" id="KW-0040">ANK repeat</keyword>
<dbReference type="InterPro" id="IPR027417">
    <property type="entry name" value="P-loop_NTPase"/>
</dbReference>
<feature type="repeat" description="ANK" evidence="3">
    <location>
        <begin position="1308"/>
        <end position="1340"/>
    </location>
</feature>
<dbReference type="Pfam" id="PF12796">
    <property type="entry name" value="Ank_2"/>
    <property type="match status" value="8"/>
</dbReference>
<evidence type="ECO:0000256" key="1">
    <source>
        <dbReference type="ARBA" id="ARBA00022737"/>
    </source>
</evidence>
<feature type="repeat" description="ANK" evidence="3">
    <location>
        <begin position="1149"/>
        <end position="1181"/>
    </location>
</feature>
<evidence type="ECO:0000259" key="4">
    <source>
        <dbReference type="PROSITE" id="PS50837"/>
    </source>
</evidence>
<feature type="repeat" description="ANK" evidence="3">
    <location>
        <begin position="1001"/>
        <end position="1033"/>
    </location>
</feature>
<feature type="repeat" description="ANK" evidence="3">
    <location>
        <begin position="1278"/>
        <end position="1306"/>
    </location>
</feature>
<dbReference type="PROSITE" id="PS50088">
    <property type="entry name" value="ANK_REPEAT"/>
    <property type="match status" value="20"/>
</dbReference>